<dbReference type="SUPFAM" id="SSF55856">
    <property type="entry name" value="Cytochrome b5-like heme/steroid binding domain"/>
    <property type="match status" value="1"/>
</dbReference>
<dbReference type="InterPro" id="IPR036400">
    <property type="entry name" value="Cyt_B5-like_heme/steroid_sf"/>
</dbReference>
<reference evidence="6 7" key="1">
    <citation type="submission" date="2015-07" db="EMBL/GenBank/DDBJ databases">
        <authorList>
            <person name="Noorani M."/>
        </authorList>
    </citation>
    <scope>NUCLEOTIDE SEQUENCE [LARGE SCALE GENOMIC DNA]</scope>
    <source>
        <strain evidence="6">BBA 69670</strain>
    </source>
</reference>
<evidence type="ECO:0000256" key="2">
    <source>
        <dbReference type="ARBA" id="ARBA00022723"/>
    </source>
</evidence>
<evidence type="ECO:0000313" key="7">
    <source>
        <dbReference type="Proteomes" id="UP000044841"/>
    </source>
</evidence>
<dbReference type="InterPro" id="IPR001199">
    <property type="entry name" value="Cyt_B5-like_heme/steroid-bd"/>
</dbReference>
<dbReference type="Pfam" id="PF00173">
    <property type="entry name" value="Cyt-b5"/>
    <property type="match status" value="1"/>
</dbReference>
<comment type="similarity">
    <text evidence="4">Belongs to the cytochrome b5 family.</text>
</comment>
<dbReference type="Proteomes" id="UP000044841">
    <property type="component" value="Unassembled WGS sequence"/>
</dbReference>
<evidence type="ECO:0000313" key="6">
    <source>
        <dbReference type="EMBL" id="CUA72895.1"/>
    </source>
</evidence>
<name>A0A0K6G317_9AGAM</name>
<accession>A0A0K6G317</accession>
<keyword evidence="1 4" id="KW-0349">Heme</keyword>
<sequence length="210" mass="24434">MCVCQKLNDITTEIRSLQHHAFPHDFRNGPCIKDWDPSKWIIWALYQFTPLVTRVRRAREEDISRARRWMSYVHGLGKDHLPHGWETVDDDAFFDAVAEVEVESGNEGAGQSPEKEYEEWDLARLEWHVQNERRTIILIDGWIVDVSRYMSEHPGGPALLRQYSFKPRLGADATDIGTQDSSWAFNGGMNNHTRIARARMRALRIARYVQ</sequence>
<evidence type="ECO:0000256" key="3">
    <source>
        <dbReference type="ARBA" id="ARBA00023004"/>
    </source>
</evidence>
<keyword evidence="7" id="KW-1185">Reference proteome</keyword>
<evidence type="ECO:0000256" key="4">
    <source>
        <dbReference type="RuleBase" id="RU362121"/>
    </source>
</evidence>
<feature type="domain" description="Cytochrome b5 heme-binding" evidence="5">
    <location>
        <begin position="117"/>
        <end position="209"/>
    </location>
</feature>
<dbReference type="PROSITE" id="PS50255">
    <property type="entry name" value="CYTOCHROME_B5_2"/>
    <property type="match status" value="1"/>
</dbReference>
<dbReference type="EMBL" id="CYGV01001323">
    <property type="protein sequence ID" value="CUA72895.1"/>
    <property type="molecule type" value="Genomic_DNA"/>
</dbReference>
<dbReference type="GO" id="GO:0046872">
    <property type="term" value="F:metal ion binding"/>
    <property type="evidence" value="ECO:0007669"/>
    <property type="project" value="UniProtKB-UniRule"/>
</dbReference>
<dbReference type="Gene3D" id="3.10.120.10">
    <property type="entry name" value="Cytochrome b5-like heme/steroid binding domain"/>
    <property type="match status" value="1"/>
</dbReference>
<organism evidence="6 7">
    <name type="scientific">Rhizoctonia solani</name>
    <dbReference type="NCBI Taxonomy" id="456999"/>
    <lineage>
        <taxon>Eukaryota</taxon>
        <taxon>Fungi</taxon>
        <taxon>Dikarya</taxon>
        <taxon>Basidiomycota</taxon>
        <taxon>Agaricomycotina</taxon>
        <taxon>Agaricomycetes</taxon>
        <taxon>Cantharellales</taxon>
        <taxon>Ceratobasidiaceae</taxon>
        <taxon>Rhizoctonia</taxon>
    </lineage>
</organism>
<dbReference type="InterPro" id="IPR018506">
    <property type="entry name" value="Cyt_B5_heme-BS"/>
</dbReference>
<dbReference type="AlphaFoldDB" id="A0A0K6G317"/>
<dbReference type="PROSITE" id="PS00191">
    <property type="entry name" value="CYTOCHROME_B5_1"/>
    <property type="match status" value="1"/>
</dbReference>
<evidence type="ECO:0000259" key="5">
    <source>
        <dbReference type="PROSITE" id="PS50255"/>
    </source>
</evidence>
<proteinExistence type="inferred from homology"/>
<keyword evidence="2 4" id="KW-0479">Metal-binding</keyword>
<protein>
    <recommendedName>
        <fullName evidence="5">Cytochrome b5 heme-binding domain-containing protein</fullName>
    </recommendedName>
</protein>
<gene>
    <name evidence="6" type="ORF">RSOLAG22IIIB_05084</name>
</gene>
<dbReference type="GO" id="GO:0020037">
    <property type="term" value="F:heme binding"/>
    <property type="evidence" value="ECO:0007669"/>
    <property type="project" value="UniProtKB-UniRule"/>
</dbReference>
<keyword evidence="3 4" id="KW-0408">Iron</keyword>
<evidence type="ECO:0000256" key="1">
    <source>
        <dbReference type="ARBA" id="ARBA00022617"/>
    </source>
</evidence>